<evidence type="ECO:0008006" key="4">
    <source>
        <dbReference type="Google" id="ProtNLM"/>
    </source>
</evidence>
<keyword evidence="1" id="KW-0472">Membrane</keyword>
<protein>
    <recommendedName>
        <fullName evidence="4">Linalool dehydratase/isomerase domain-containing protein</fullName>
    </recommendedName>
</protein>
<dbReference type="SUPFAM" id="SSF48208">
    <property type="entry name" value="Six-hairpin glycosidases"/>
    <property type="match status" value="1"/>
</dbReference>
<feature type="transmembrane region" description="Helical" evidence="1">
    <location>
        <begin position="385"/>
        <end position="402"/>
    </location>
</feature>
<keyword evidence="1" id="KW-0812">Transmembrane</keyword>
<keyword evidence="1" id="KW-1133">Transmembrane helix</keyword>
<dbReference type="RefSeq" id="WP_215817819.1">
    <property type="nucleotide sequence ID" value="NZ_JAGSOY010000002.1"/>
</dbReference>
<dbReference type="Proteomes" id="UP000690515">
    <property type="component" value="Unassembled WGS sequence"/>
</dbReference>
<evidence type="ECO:0000313" key="2">
    <source>
        <dbReference type="EMBL" id="MBU2709649.1"/>
    </source>
</evidence>
<evidence type="ECO:0000313" key="3">
    <source>
        <dbReference type="Proteomes" id="UP000690515"/>
    </source>
</evidence>
<proteinExistence type="predicted"/>
<organism evidence="2 3">
    <name type="scientific">Zooshikella harenae</name>
    <dbReference type="NCBI Taxonomy" id="2827238"/>
    <lineage>
        <taxon>Bacteria</taxon>
        <taxon>Pseudomonadati</taxon>
        <taxon>Pseudomonadota</taxon>
        <taxon>Gammaproteobacteria</taxon>
        <taxon>Oceanospirillales</taxon>
        <taxon>Zooshikellaceae</taxon>
        <taxon>Zooshikella</taxon>
    </lineage>
</organism>
<dbReference type="InterPro" id="IPR008928">
    <property type="entry name" value="6-hairpin_glycosidase_sf"/>
</dbReference>
<name>A0ABS5Z6N1_9GAMM</name>
<evidence type="ECO:0000256" key="1">
    <source>
        <dbReference type="SAM" id="Phobius"/>
    </source>
</evidence>
<keyword evidence="3" id="KW-1185">Reference proteome</keyword>
<comment type="caution">
    <text evidence="2">The sequence shown here is derived from an EMBL/GenBank/DDBJ whole genome shotgun (WGS) entry which is preliminary data.</text>
</comment>
<dbReference type="EMBL" id="JAGSOY010000002">
    <property type="protein sequence ID" value="MBU2709649.1"/>
    <property type="molecule type" value="Genomic_DNA"/>
</dbReference>
<accession>A0ABS5Z6N1</accession>
<gene>
    <name evidence="2" type="ORF">KCG35_01105</name>
</gene>
<sequence length="413" mass="46036">MYDLGDPGLQVDQVPRFAYRWHTAIANDFAPWANDRIDSQKASKLTTDNVSGTEWPMFSAVLYLWSTEALQENWETNPQFSKKAPKDYAKEAIDAAAKLIIDPNNASWVKAHWGSGYLHKENLFYRMLLIAGLTSYQKLSGNNQYEEVLIGQVTSLSKELDESPYGLLDDYPGECYPVDILPAIAVLNRAGELLGMDKSDFVERSLRAFEDDRLDNRTGLPAYIANSKTGHGYGPARGVGISYMLIWAPELWPEVASAWYGKYEEHFWNEGSIISGFFEFPRNSGIDSFFFDVDAGPVISQYGVAASAFGIGAAKVNNQQQQFYPLATEALVASWPLPDGTLLLPRLLSNLADAPYIGESALLFTMTRQSLYPGSNNQVEHKLPYIVYLALVFYCCIGLIILRGSIKLVRSLG</sequence>
<reference evidence="2 3" key="1">
    <citation type="submission" date="2021-04" db="EMBL/GenBank/DDBJ databases">
        <authorList>
            <person name="Pira H."/>
            <person name="Risdian C."/>
            <person name="Wink J."/>
        </authorList>
    </citation>
    <scope>NUCLEOTIDE SEQUENCE [LARGE SCALE GENOMIC DNA]</scope>
    <source>
        <strain evidence="2 3">WH53</strain>
    </source>
</reference>